<dbReference type="AlphaFoldDB" id="A0AA37VDS5"/>
<sequence>MHRRIFPPVNRPSRSDDASSPDRAPRPARARCPRCGASLGRLDVDAAADAGGWYCGCCGLVVPDASVSPAPR</sequence>
<gene>
    <name evidence="2" type="ORF">rosag_06320</name>
</gene>
<organism evidence="2 3">
    <name type="scientific">Roseisolibacter agri</name>
    <dbReference type="NCBI Taxonomy" id="2014610"/>
    <lineage>
        <taxon>Bacteria</taxon>
        <taxon>Pseudomonadati</taxon>
        <taxon>Gemmatimonadota</taxon>
        <taxon>Gemmatimonadia</taxon>
        <taxon>Gemmatimonadales</taxon>
        <taxon>Gemmatimonadaceae</taxon>
        <taxon>Roseisolibacter</taxon>
    </lineage>
</organism>
<dbReference type="EMBL" id="BRXS01000001">
    <property type="protein sequence ID" value="GLC24119.1"/>
    <property type="molecule type" value="Genomic_DNA"/>
</dbReference>
<protein>
    <submittedName>
        <fullName evidence="2">Uncharacterized protein</fullName>
    </submittedName>
</protein>
<reference evidence="2" key="1">
    <citation type="submission" date="2022-08" db="EMBL/GenBank/DDBJ databases">
        <title>Draft genome sequencing of Roseisolibacter agri AW1220.</title>
        <authorList>
            <person name="Tobiishi Y."/>
            <person name="Tonouchi A."/>
        </authorList>
    </citation>
    <scope>NUCLEOTIDE SEQUENCE</scope>
    <source>
        <strain evidence="2">AW1220</strain>
    </source>
</reference>
<keyword evidence="3" id="KW-1185">Reference proteome</keyword>
<evidence type="ECO:0000256" key="1">
    <source>
        <dbReference type="SAM" id="MobiDB-lite"/>
    </source>
</evidence>
<dbReference type="SUPFAM" id="SSF57783">
    <property type="entry name" value="Zinc beta-ribbon"/>
    <property type="match status" value="1"/>
</dbReference>
<name>A0AA37VDS5_9BACT</name>
<evidence type="ECO:0000313" key="3">
    <source>
        <dbReference type="Proteomes" id="UP001161325"/>
    </source>
</evidence>
<proteinExistence type="predicted"/>
<accession>A0AA37VDS5</accession>
<dbReference type="Proteomes" id="UP001161325">
    <property type="component" value="Unassembled WGS sequence"/>
</dbReference>
<comment type="caution">
    <text evidence="2">The sequence shown here is derived from an EMBL/GenBank/DDBJ whole genome shotgun (WGS) entry which is preliminary data.</text>
</comment>
<evidence type="ECO:0000313" key="2">
    <source>
        <dbReference type="EMBL" id="GLC24119.1"/>
    </source>
</evidence>
<feature type="region of interest" description="Disordered" evidence="1">
    <location>
        <begin position="1"/>
        <end position="30"/>
    </location>
</feature>